<evidence type="ECO:0000256" key="1">
    <source>
        <dbReference type="SAM" id="Phobius"/>
    </source>
</evidence>
<accession>A0A223MB48</accession>
<keyword evidence="1" id="KW-0472">Membrane</keyword>
<protein>
    <submittedName>
        <fullName evidence="2">Uncharacterized protein</fullName>
    </submittedName>
</protein>
<dbReference type="EMBL" id="CP022714">
    <property type="protein sequence ID" value="ASU14676.1"/>
    <property type="molecule type" value="Genomic_DNA"/>
</dbReference>
<dbReference type="Proteomes" id="UP000215452">
    <property type="component" value="Chromosome"/>
</dbReference>
<reference evidence="2 3" key="1">
    <citation type="submission" date="2017-08" db="EMBL/GenBank/DDBJ databases">
        <title>The complete genome sequence of a Mycoplasma hyopneumoniae isolate in Korea.</title>
        <authorList>
            <person name="Han J."/>
            <person name="Lee N."/>
        </authorList>
    </citation>
    <scope>NUCLEOTIDE SEQUENCE [LARGE SCALE GENOMIC DNA]</scope>
    <source>
        <strain evidence="2 3">KM014</strain>
    </source>
</reference>
<proteinExistence type="predicted"/>
<evidence type="ECO:0000313" key="3">
    <source>
        <dbReference type="Proteomes" id="UP000215452"/>
    </source>
</evidence>
<dbReference type="AlphaFoldDB" id="A0A223MB48"/>
<name>A0A223MB48_MESHO</name>
<gene>
    <name evidence="2" type="ORF">CIB43_00791</name>
</gene>
<evidence type="ECO:0000313" key="2">
    <source>
        <dbReference type="EMBL" id="ASU14676.1"/>
    </source>
</evidence>
<keyword evidence="1" id="KW-1133">Transmembrane helix</keyword>
<keyword evidence="1" id="KW-0812">Transmembrane</keyword>
<feature type="transmembrane region" description="Helical" evidence="1">
    <location>
        <begin position="50"/>
        <end position="71"/>
    </location>
</feature>
<organism evidence="2 3">
    <name type="scientific">Mesomycoplasma hyopneumoniae</name>
    <name type="common">Mycoplasma hyopneumoniae</name>
    <dbReference type="NCBI Taxonomy" id="2099"/>
    <lineage>
        <taxon>Bacteria</taxon>
        <taxon>Bacillati</taxon>
        <taxon>Mycoplasmatota</taxon>
        <taxon>Mycoplasmoidales</taxon>
        <taxon>Metamycoplasmataceae</taxon>
        <taxon>Mesomycoplasma</taxon>
    </lineage>
</organism>
<sequence length="154" mass="18037">MKKFFRKNFCAGFYWEFFAFWAKNSSKLRDLCRFVVNFPFLSLIIKSAKASIAGSCETITIVVLYFLLIYFKARKTILVLVSSRAPVGSSAKITLAFLTRARRIEILCCCPQTSAMGIWTWYHQVQIRQKVAQYQALLIYPFEDRRQLGHYHNR</sequence>